<dbReference type="OrthoDB" id="680339at2759"/>
<dbReference type="EMBL" id="SGJD01002294">
    <property type="protein sequence ID" value="KAB0396007.1"/>
    <property type="molecule type" value="Genomic_DNA"/>
</dbReference>
<dbReference type="GO" id="GO:0031625">
    <property type="term" value="F:ubiquitin protein ligase binding"/>
    <property type="evidence" value="ECO:0007669"/>
    <property type="project" value="TreeGrafter"/>
</dbReference>
<evidence type="ECO:0000259" key="1">
    <source>
        <dbReference type="Pfam" id="PF01230"/>
    </source>
</evidence>
<dbReference type="GO" id="GO:0005737">
    <property type="term" value="C:cytoplasm"/>
    <property type="evidence" value="ECO:0007669"/>
    <property type="project" value="TreeGrafter"/>
</dbReference>
<evidence type="ECO:0000313" key="2">
    <source>
        <dbReference type="EMBL" id="KAB0396007.1"/>
    </source>
</evidence>
<dbReference type="InterPro" id="IPR011146">
    <property type="entry name" value="HIT-like"/>
</dbReference>
<dbReference type="GO" id="GO:0006163">
    <property type="term" value="P:purine nucleotide metabolic process"/>
    <property type="evidence" value="ECO:0007669"/>
    <property type="project" value="TreeGrafter"/>
</dbReference>
<dbReference type="InterPro" id="IPR052677">
    <property type="entry name" value="Dinucleoside_ppp_hydrolase"/>
</dbReference>
<dbReference type="PANTHER" id="PTHR46981:SF1">
    <property type="entry name" value="BIS(5'-ADENOSYL)-TRIPHOSPHATASE"/>
    <property type="match status" value="1"/>
</dbReference>
<comment type="caution">
    <text evidence="2">The sequence shown here is derived from an EMBL/GenBank/DDBJ whole genome shotgun (WGS) entry which is preliminary data.</text>
</comment>
<dbReference type="GO" id="GO:0047710">
    <property type="term" value="F:bis(5'-adenosyl)-triphosphatase activity"/>
    <property type="evidence" value="ECO:0007669"/>
    <property type="project" value="TreeGrafter"/>
</dbReference>
<dbReference type="GO" id="GO:0072332">
    <property type="term" value="P:intrinsic apoptotic signaling pathway by p53 class mediator"/>
    <property type="evidence" value="ECO:0007669"/>
    <property type="project" value="TreeGrafter"/>
</dbReference>
<dbReference type="InterPro" id="IPR036265">
    <property type="entry name" value="HIT-like_sf"/>
</dbReference>
<dbReference type="SUPFAM" id="SSF54197">
    <property type="entry name" value="HIT-like"/>
    <property type="match status" value="1"/>
</dbReference>
<proteinExistence type="predicted"/>
<dbReference type="GO" id="GO:0005886">
    <property type="term" value="C:plasma membrane"/>
    <property type="evidence" value="ECO:0007669"/>
    <property type="project" value="TreeGrafter"/>
</dbReference>
<dbReference type="GO" id="GO:0005634">
    <property type="term" value="C:nucleus"/>
    <property type="evidence" value="ECO:0007669"/>
    <property type="project" value="TreeGrafter"/>
</dbReference>
<dbReference type="Gene3D" id="3.30.428.10">
    <property type="entry name" value="HIT-like"/>
    <property type="match status" value="1"/>
</dbReference>
<organism evidence="2 3">
    <name type="scientific">Balaenoptera physalus</name>
    <name type="common">Fin whale</name>
    <name type="synonym">Balaena physalus</name>
    <dbReference type="NCBI Taxonomy" id="9770"/>
    <lineage>
        <taxon>Eukaryota</taxon>
        <taxon>Metazoa</taxon>
        <taxon>Chordata</taxon>
        <taxon>Craniata</taxon>
        <taxon>Vertebrata</taxon>
        <taxon>Euteleostomi</taxon>
        <taxon>Mammalia</taxon>
        <taxon>Eutheria</taxon>
        <taxon>Laurasiatheria</taxon>
        <taxon>Artiodactyla</taxon>
        <taxon>Whippomorpha</taxon>
        <taxon>Cetacea</taxon>
        <taxon>Mysticeti</taxon>
        <taxon>Balaenopteridae</taxon>
        <taxon>Balaenoptera</taxon>
    </lineage>
</organism>
<gene>
    <name evidence="2" type="ORF">E2I00_009526</name>
</gene>
<evidence type="ECO:0000313" key="3">
    <source>
        <dbReference type="Proteomes" id="UP000437017"/>
    </source>
</evidence>
<dbReference type="Pfam" id="PF01230">
    <property type="entry name" value="HIT"/>
    <property type="match status" value="1"/>
</dbReference>
<accession>A0A643C709</accession>
<dbReference type="Proteomes" id="UP000437017">
    <property type="component" value="Unassembled WGS sequence"/>
</dbReference>
<sequence>MVFVSWVDISETNAMVLSLDSAVCGVMQEEDWSLAGQRDRVIGKSQELDQHENIIGQRETLVKIAFCLNYALVALDPTTPEQGCSGVAREQQCSAGKHRHRHLAVGSSFQHQADVLLAVNRQCGLCSILSRDAPSTCADLRQAECTLTDLTADVLVCPLRPVERFRDLRPNEVADLFQAAQRVGTAVEKHFQGTSLTFSVQDGPEAGQTVKILQLEKFAFAAAAASPFSSSPPPPSSSPLLLFLFL</sequence>
<dbReference type="GO" id="GO:0015964">
    <property type="term" value="P:diadenosine triphosphate catabolic process"/>
    <property type="evidence" value="ECO:0007669"/>
    <property type="project" value="TreeGrafter"/>
</dbReference>
<dbReference type="AlphaFoldDB" id="A0A643C709"/>
<keyword evidence="3" id="KW-1185">Reference proteome</keyword>
<dbReference type="PANTHER" id="PTHR46981">
    <property type="entry name" value="BIS(5'-ADENOSYL)-TRIPHOSPHATASE"/>
    <property type="match status" value="1"/>
</dbReference>
<reference evidence="2 3" key="1">
    <citation type="journal article" date="2019" name="PLoS ONE">
        <title>Genomic analyses reveal an absence of contemporary introgressive admixture between fin whales and blue whales, despite known hybrids.</title>
        <authorList>
            <person name="Westbury M.V."/>
            <person name="Petersen B."/>
            <person name="Lorenzen E.D."/>
        </authorList>
    </citation>
    <scope>NUCLEOTIDE SEQUENCE [LARGE SCALE GENOMIC DNA]</scope>
    <source>
        <strain evidence="2">FinWhale-01</strain>
    </source>
</reference>
<dbReference type="GO" id="GO:0032435">
    <property type="term" value="P:negative regulation of proteasomal ubiquitin-dependent protein catabolic process"/>
    <property type="evidence" value="ECO:0007669"/>
    <property type="project" value="TreeGrafter"/>
</dbReference>
<name>A0A643C709_BALPH</name>
<feature type="domain" description="HIT" evidence="1">
    <location>
        <begin position="154"/>
        <end position="211"/>
    </location>
</feature>
<protein>
    <recommendedName>
        <fullName evidence="1">HIT domain-containing protein</fullName>
    </recommendedName>
</protein>